<feature type="compositionally biased region" description="Basic residues" evidence="1">
    <location>
        <begin position="52"/>
        <end position="63"/>
    </location>
</feature>
<accession>A0A918U3K6</accession>
<reference evidence="2" key="1">
    <citation type="journal article" date="2014" name="Int. J. Syst. Evol. Microbiol.">
        <title>Complete genome sequence of Corynebacterium casei LMG S-19264T (=DSM 44701T), isolated from a smear-ripened cheese.</title>
        <authorList>
            <consortium name="US DOE Joint Genome Institute (JGI-PGF)"/>
            <person name="Walter F."/>
            <person name="Albersmeier A."/>
            <person name="Kalinowski J."/>
            <person name="Ruckert C."/>
        </authorList>
    </citation>
    <scope>NUCLEOTIDE SEQUENCE</scope>
    <source>
        <strain evidence="2">JCM 4956</strain>
    </source>
</reference>
<evidence type="ECO:0000256" key="1">
    <source>
        <dbReference type="SAM" id="MobiDB-lite"/>
    </source>
</evidence>
<feature type="compositionally biased region" description="Pro residues" evidence="1">
    <location>
        <begin position="1"/>
        <end position="11"/>
    </location>
</feature>
<evidence type="ECO:0000313" key="2">
    <source>
        <dbReference type="EMBL" id="GGX88074.1"/>
    </source>
</evidence>
<name>A0A918U3K6_9ACTN</name>
<reference evidence="2" key="2">
    <citation type="submission" date="2020-09" db="EMBL/GenBank/DDBJ databases">
        <authorList>
            <person name="Sun Q."/>
            <person name="Ohkuma M."/>
        </authorList>
    </citation>
    <scope>NUCLEOTIDE SEQUENCE</scope>
    <source>
        <strain evidence="2">JCM 4956</strain>
    </source>
</reference>
<feature type="compositionally biased region" description="Low complexity" evidence="1">
    <location>
        <begin position="14"/>
        <end position="23"/>
    </location>
</feature>
<sequence length="110" mass="11358">MTEALAPPPGLQLPVRRAAGLRPRPARDRASGPAARAAAGIPGTRAADARQRAVRRRKAHRPKPGGPPSTRRQTPGTRHEAADPAPAAQPAPAPQAWQATAPDLRSGSGP</sequence>
<evidence type="ECO:0000313" key="3">
    <source>
        <dbReference type="Proteomes" id="UP000645555"/>
    </source>
</evidence>
<dbReference type="Proteomes" id="UP000645555">
    <property type="component" value="Unassembled WGS sequence"/>
</dbReference>
<comment type="caution">
    <text evidence="2">The sequence shown here is derived from an EMBL/GenBank/DDBJ whole genome shotgun (WGS) entry which is preliminary data.</text>
</comment>
<dbReference type="EMBL" id="BMWD01000029">
    <property type="protein sequence ID" value="GGX88074.1"/>
    <property type="molecule type" value="Genomic_DNA"/>
</dbReference>
<feature type="region of interest" description="Disordered" evidence="1">
    <location>
        <begin position="1"/>
        <end position="110"/>
    </location>
</feature>
<organism evidence="2 3">
    <name type="scientific">Streptomyces fructofermentans</name>
    <dbReference type="NCBI Taxonomy" id="152141"/>
    <lineage>
        <taxon>Bacteria</taxon>
        <taxon>Bacillati</taxon>
        <taxon>Actinomycetota</taxon>
        <taxon>Actinomycetes</taxon>
        <taxon>Kitasatosporales</taxon>
        <taxon>Streptomycetaceae</taxon>
        <taxon>Streptomyces</taxon>
    </lineage>
</organism>
<dbReference type="AlphaFoldDB" id="A0A918U3K6"/>
<gene>
    <name evidence="2" type="ORF">GCM10010515_64330</name>
</gene>
<proteinExistence type="predicted"/>
<feature type="compositionally biased region" description="Low complexity" evidence="1">
    <location>
        <begin position="31"/>
        <end position="46"/>
    </location>
</feature>
<keyword evidence="3" id="KW-1185">Reference proteome</keyword>
<protein>
    <submittedName>
        <fullName evidence="2">Uncharacterized protein</fullName>
    </submittedName>
</protein>